<accession>E3J8P3</accession>
<evidence type="ECO:0000313" key="1">
    <source>
        <dbReference type="EMBL" id="ADP78486.1"/>
    </source>
</evidence>
<protein>
    <submittedName>
        <fullName evidence="1">Uncharacterized protein</fullName>
    </submittedName>
</protein>
<dbReference type="RefSeq" id="WP_013421608.1">
    <property type="nucleotide sequence ID" value="NC_014666.1"/>
</dbReference>
<keyword evidence="2" id="KW-1185">Reference proteome</keyword>
<dbReference type="EMBL" id="CP002299">
    <property type="protein sequence ID" value="ADP78486.1"/>
    <property type="molecule type" value="Genomic_DNA"/>
</dbReference>
<gene>
    <name evidence="1" type="ordered locus">FraEuI1c_0400</name>
</gene>
<dbReference type="OrthoDB" id="3390084at2"/>
<evidence type="ECO:0000313" key="2">
    <source>
        <dbReference type="Proteomes" id="UP000002484"/>
    </source>
</evidence>
<name>E3J8P3_PSEI1</name>
<proteinExistence type="predicted"/>
<dbReference type="eggNOG" id="ENOG5033721">
    <property type="taxonomic scope" value="Bacteria"/>
</dbReference>
<dbReference type="Proteomes" id="UP000002484">
    <property type="component" value="Chromosome"/>
</dbReference>
<dbReference type="STRING" id="298654.FraEuI1c_0400"/>
<dbReference type="InParanoid" id="E3J8P3"/>
<reference evidence="1 2" key="1">
    <citation type="submission" date="2010-10" db="EMBL/GenBank/DDBJ databases">
        <title>Complete sequence of Frankia sp. EuI1c.</title>
        <authorList>
            <consortium name="US DOE Joint Genome Institute"/>
            <person name="Lucas S."/>
            <person name="Copeland A."/>
            <person name="Lapidus A."/>
            <person name="Cheng J.-F."/>
            <person name="Bruce D."/>
            <person name="Goodwin L."/>
            <person name="Pitluck S."/>
            <person name="Chertkov O."/>
            <person name="Detter J.C."/>
            <person name="Han C."/>
            <person name="Tapia R."/>
            <person name="Land M."/>
            <person name="Hauser L."/>
            <person name="Jeffries C."/>
            <person name="Kyrpides N."/>
            <person name="Ivanova N."/>
            <person name="Mikhailova N."/>
            <person name="Beauchemin N."/>
            <person name="Sen A."/>
            <person name="Sur S.A."/>
            <person name="Gtari M."/>
            <person name="Wall L."/>
            <person name="Tisa L."/>
            <person name="Woyke T."/>
        </authorList>
    </citation>
    <scope>NUCLEOTIDE SEQUENCE [LARGE SCALE GENOMIC DNA]</scope>
    <source>
        <strain evidence="2">DSM 45817 / CECT 9037 / EuI1c</strain>
    </source>
</reference>
<dbReference type="AlphaFoldDB" id="E3J8P3"/>
<sequence>MSFDLAIWEGERPADDPAAGRAFDDLVQRYDEEEAEAPPTERIIAYVEALSRRWPDEETGPWSVTPEPAGPFLYLCVAWSMADEVAAYAAGLARSMDLICYDPQSERLLT</sequence>
<dbReference type="KEGG" id="fri:FraEuI1c_0400"/>
<dbReference type="HOGENOM" id="CLU_2167269_0_0_11"/>
<organism evidence="1 2">
    <name type="scientific">Pseudofrankia inefficax (strain DSM 45817 / CECT 9037 / DDB 130130 / EuI1c)</name>
    <name type="common">Frankia inefficax</name>
    <dbReference type="NCBI Taxonomy" id="298654"/>
    <lineage>
        <taxon>Bacteria</taxon>
        <taxon>Bacillati</taxon>
        <taxon>Actinomycetota</taxon>
        <taxon>Actinomycetes</taxon>
        <taxon>Frankiales</taxon>
        <taxon>Frankiaceae</taxon>
        <taxon>Pseudofrankia</taxon>
    </lineage>
</organism>